<feature type="compositionally biased region" description="Polar residues" evidence="1">
    <location>
        <begin position="1"/>
        <end position="12"/>
    </location>
</feature>
<dbReference type="EMBL" id="JAHMHR010000010">
    <property type="protein sequence ID" value="KAK1688825.1"/>
    <property type="molecule type" value="Genomic_DNA"/>
</dbReference>
<protein>
    <submittedName>
        <fullName evidence="2">Uncharacterized protein</fullName>
    </submittedName>
</protein>
<evidence type="ECO:0000313" key="3">
    <source>
        <dbReference type="Proteomes" id="UP001224890"/>
    </source>
</evidence>
<name>A0AAJ0EWJ5_9PEZI</name>
<proteinExistence type="predicted"/>
<gene>
    <name evidence="2" type="ORF">BDP55DRAFT_31553</name>
</gene>
<dbReference type="AlphaFoldDB" id="A0AAJ0EWJ5"/>
<dbReference type="Proteomes" id="UP001224890">
    <property type="component" value="Unassembled WGS sequence"/>
</dbReference>
<sequence>MGGETVRTNDGSTARLGMTPNRPDRGGEGKGEDDEHWQGSRDPWGPWGKERGLQNLEGSRGKMPDGTFRGFSLFPPRNAMAAHQAKSRHLRTDIRSRRMTYQESEASRCHFFTKSCRKRTGAPSVDFGRGISRNATYWSKRAISMGSRVPKWSSFLVPCIGDWHYGRMDGGGGLKVLQTCSNFKVEIGAWVHATALGKPGGGTRLECSRHCDGPGAACGVRRGRHGMHTTFVVGSRSWVARYRIFAKFA</sequence>
<reference evidence="2" key="1">
    <citation type="submission" date="2021-06" db="EMBL/GenBank/DDBJ databases">
        <title>Comparative genomics, transcriptomics and evolutionary studies reveal genomic signatures of adaptation to plant cell wall in hemibiotrophic fungi.</title>
        <authorList>
            <consortium name="DOE Joint Genome Institute"/>
            <person name="Baroncelli R."/>
            <person name="Diaz J.F."/>
            <person name="Benocci T."/>
            <person name="Peng M."/>
            <person name="Battaglia E."/>
            <person name="Haridas S."/>
            <person name="Andreopoulos W."/>
            <person name="Labutti K."/>
            <person name="Pangilinan J."/>
            <person name="Floch G.L."/>
            <person name="Makela M.R."/>
            <person name="Henrissat B."/>
            <person name="Grigoriev I.V."/>
            <person name="Crouch J.A."/>
            <person name="De Vries R.P."/>
            <person name="Sukno S.A."/>
            <person name="Thon M.R."/>
        </authorList>
    </citation>
    <scope>NUCLEOTIDE SEQUENCE</scope>
    <source>
        <strain evidence="2">CBS 193.32</strain>
    </source>
</reference>
<dbReference type="GeneID" id="85451240"/>
<keyword evidence="3" id="KW-1185">Reference proteome</keyword>
<dbReference type="RefSeq" id="XP_060432520.1">
    <property type="nucleotide sequence ID" value="XM_060566714.1"/>
</dbReference>
<comment type="caution">
    <text evidence="2">The sequence shown here is derived from an EMBL/GenBank/DDBJ whole genome shotgun (WGS) entry which is preliminary data.</text>
</comment>
<evidence type="ECO:0000256" key="1">
    <source>
        <dbReference type="SAM" id="MobiDB-lite"/>
    </source>
</evidence>
<evidence type="ECO:0000313" key="2">
    <source>
        <dbReference type="EMBL" id="KAK1688825.1"/>
    </source>
</evidence>
<accession>A0AAJ0EWJ5</accession>
<feature type="region of interest" description="Disordered" evidence="1">
    <location>
        <begin position="1"/>
        <end position="64"/>
    </location>
</feature>
<organism evidence="2 3">
    <name type="scientific">Colletotrichum godetiae</name>
    <dbReference type="NCBI Taxonomy" id="1209918"/>
    <lineage>
        <taxon>Eukaryota</taxon>
        <taxon>Fungi</taxon>
        <taxon>Dikarya</taxon>
        <taxon>Ascomycota</taxon>
        <taxon>Pezizomycotina</taxon>
        <taxon>Sordariomycetes</taxon>
        <taxon>Hypocreomycetidae</taxon>
        <taxon>Glomerellales</taxon>
        <taxon>Glomerellaceae</taxon>
        <taxon>Colletotrichum</taxon>
        <taxon>Colletotrichum acutatum species complex</taxon>
    </lineage>
</organism>